<reference evidence="1 2" key="1">
    <citation type="submission" date="2023-07" db="EMBL/GenBank/DDBJ databases">
        <title>Genomic Encyclopedia of Type Strains, Phase IV (KMG-IV): sequencing the most valuable type-strain genomes for metagenomic binning, comparative biology and taxonomic classification.</title>
        <authorList>
            <person name="Goeker M."/>
        </authorList>
    </citation>
    <scope>NUCLEOTIDE SEQUENCE [LARGE SCALE GENOMIC DNA]</scope>
    <source>
        <strain evidence="1 2">B6-8</strain>
    </source>
</reference>
<sequence length="48" mass="5316">MNAHASIARAIGETTLTEVIDRLRHGTIYEDYDWLAGLAGPLFREAAE</sequence>
<proteinExistence type="predicted"/>
<dbReference type="EMBL" id="JAUSVO010000003">
    <property type="protein sequence ID" value="MDQ0438009.1"/>
    <property type="molecule type" value="Genomic_DNA"/>
</dbReference>
<gene>
    <name evidence="1" type="ORF">QO014_002401</name>
</gene>
<protein>
    <submittedName>
        <fullName evidence="1">Uncharacterized protein</fullName>
    </submittedName>
</protein>
<evidence type="ECO:0000313" key="1">
    <source>
        <dbReference type="EMBL" id="MDQ0438009.1"/>
    </source>
</evidence>
<keyword evidence="2" id="KW-1185">Reference proteome</keyword>
<evidence type="ECO:0000313" key="2">
    <source>
        <dbReference type="Proteomes" id="UP001241603"/>
    </source>
</evidence>
<accession>A0ABU0H6S8</accession>
<dbReference type="RefSeq" id="WP_266348931.1">
    <property type="nucleotide sequence ID" value="NZ_JAPKNG010000003.1"/>
</dbReference>
<organism evidence="1 2">
    <name type="scientific">Kaistia dalseonensis</name>
    <dbReference type="NCBI Taxonomy" id="410840"/>
    <lineage>
        <taxon>Bacteria</taxon>
        <taxon>Pseudomonadati</taxon>
        <taxon>Pseudomonadota</taxon>
        <taxon>Alphaproteobacteria</taxon>
        <taxon>Hyphomicrobiales</taxon>
        <taxon>Kaistiaceae</taxon>
        <taxon>Kaistia</taxon>
    </lineage>
</organism>
<comment type="caution">
    <text evidence="1">The sequence shown here is derived from an EMBL/GenBank/DDBJ whole genome shotgun (WGS) entry which is preliminary data.</text>
</comment>
<dbReference type="Proteomes" id="UP001241603">
    <property type="component" value="Unassembled WGS sequence"/>
</dbReference>
<name>A0ABU0H6S8_9HYPH</name>